<gene>
    <name evidence="1" type="ORF">THRCLA_20402</name>
</gene>
<evidence type="ECO:0000313" key="2">
    <source>
        <dbReference type="Proteomes" id="UP000243217"/>
    </source>
</evidence>
<reference evidence="1 2" key="1">
    <citation type="journal article" date="2014" name="Genome Biol. Evol.">
        <title>The secreted proteins of Achlya hypogyna and Thraustotheca clavata identify the ancestral oomycete secretome and reveal gene acquisitions by horizontal gene transfer.</title>
        <authorList>
            <person name="Misner I."/>
            <person name="Blouin N."/>
            <person name="Leonard G."/>
            <person name="Richards T.A."/>
            <person name="Lane C.E."/>
        </authorList>
    </citation>
    <scope>NUCLEOTIDE SEQUENCE [LARGE SCALE GENOMIC DNA]</scope>
    <source>
        <strain evidence="1 2">ATCC 34112</strain>
    </source>
</reference>
<evidence type="ECO:0000313" key="1">
    <source>
        <dbReference type="EMBL" id="OQS06311.1"/>
    </source>
</evidence>
<keyword evidence="2" id="KW-1185">Reference proteome</keyword>
<organism evidence="1 2">
    <name type="scientific">Thraustotheca clavata</name>
    <dbReference type="NCBI Taxonomy" id="74557"/>
    <lineage>
        <taxon>Eukaryota</taxon>
        <taxon>Sar</taxon>
        <taxon>Stramenopiles</taxon>
        <taxon>Oomycota</taxon>
        <taxon>Saprolegniomycetes</taxon>
        <taxon>Saprolegniales</taxon>
        <taxon>Achlyaceae</taxon>
        <taxon>Thraustotheca</taxon>
    </lineage>
</organism>
<dbReference type="OrthoDB" id="70651at2759"/>
<accession>A0A1W0A809</accession>
<protein>
    <submittedName>
        <fullName evidence="1">Uncharacterized protein</fullName>
    </submittedName>
</protein>
<dbReference type="EMBL" id="JNBS01000358">
    <property type="protein sequence ID" value="OQS06311.1"/>
    <property type="molecule type" value="Genomic_DNA"/>
</dbReference>
<dbReference type="Proteomes" id="UP000243217">
    <property type="component" value="Unassembled WGS sequence"/>
</dbReference>
<proteinExistence type="predicted"/>
<comment type="caution">
    <text evidence="1">The sequence shown here is derived from an EMBL/GenBank/DDBJ whole genome shotgun (WGS) entry which is preliminary data.</text>
</comment>
<sequence length="317" mass="35436">MSTKKSLPSNIRTGPSSAAVLVSPISVAHRNRNLEDGMNNPVRAQWVANLKKRAEGSPPTEHKTIVKINPVRCHQSVRVEPKATATSHIDILPKKLIKPLLKKRPNCPTVLELQAGKPRTPRRKLNSGQAFDEIHIQTTQALLDGCYPGVGTPSAHHTQHILHPNSSEMFDPMFGHGIDMCSFDTFLDLPTPKSTEIPTFPMIETHDFEQYHAPPTLVRQSSVEQDGLSLCFEQTHLSNQVYQHPPIVPPSPFGSCFKAPRNVSNALPSLNECLFDHNKHPELENIFDFNEADIEKEVDNFYLEEGNNELEIDLIST</sequence>
<name>A0A1W0A809_9STRA</name>
<dbReference type="AlphaFoldDB" id="A0A1W0A809"/>